<organism evidence="1">
    <name type="scientific">Arundo donax</name>
    <name type="common">Giant reed</name>
    <name type="synonym">Donax arundinaceus</name>
    <dbReference type="NCBI Taxonomy" id="35708"/>
    <lineage>
        <taxon>Eukaryota</taxon>
        <taxon>Viridiplantae</taxon>
        <taxon>Streptophyta</taxon>
        <taxon>Embryophyta</taxon>
        <taxon>Tracheophyta</taxon>
        <taxon>Spermatophyta</taxon>
        <taxon>Magnoliopsida</taxon>
        <taxon>Liliopsida</taxon>
        <taxon>Poales</taxon>
        <taxon>Poaceae</taxon>
        <taxon>PACMAD clade</taxon>
        <taxon>Arundinoideae</taxon>
        <taxon>Arundineae</taxon>
        <taxon>Arundo</taxon>
    </lineage>
</organism>
<name>A0A0A9E430_ARUDO</name>
<reference evidence="1" key="2">
    <citation type="journal article" date="2015" name="Data Brief">
        <title>Shoot transcriptome of the giant reed, Arundo donax.</title>
        <authorList>
            <person name="Barrero R.A."/>
            <person name="Guerrero F.D."/>
            <person name="Moolhuijzen P."/>
            <person name="Goolsby J.A."/>
            <person name="Tidwell J."/>
            <person name="Bellgard S.E."/>
            <person name="Bellgard M.I."/>
        </authorList>
    </citation>
    <scope>NUCLEOTIDE SEQUENCE</scope>
    <source>
        <tissue evidence="1">Shoot tissue taken approximately 20 cm above the soil surface</tissue>
    </source>
</reference>
<sequence length="59" mass="6642">MKNIINSNAREPDTPNYKKLIHATVTKSLILEPGNNMAMEYAAMQKQHPYSCPAALRIL</sequence>
<dbReference type="AlphaFoldDB" id="A0A0A9E430"/>
<evidence type="ECO:0000313" key="1">
    <source>
        <dbReference type="EMBL" id="JAD92605.1"/>
    </source>
</evidence>
<accession>A0A0A9E430</accession>
<protein>
    <submittedName>
        <fullName evidence="1">Uncharacterized protein</fullName>
    </submittedName>
</protein>
<reference evidence="1" key="1">
    <citation type="submission" date="2014-09" db="EMBL/GenBank/DDBJ databases">
        <authorList>
            <person name="Magalhaes I.L.F."/>
            <person name="Oliveira U."/>
            <person name="Santos F.R."/>
            <person name="Vidigal T.H.D.A."/>
            <person name="Brescovit A.D."/>
            <person name="Santos A.J."/>
        </authorList>
    </citation>
    <scope>NUCLEOTIDE SEQUENCE</scope>
    <source>
        <tissue evidence="1">Shoot tissue taken approximately 20 cm above the soil surface</tissue>
    </source>
</reference>
<dbReference type="EMBL" id="GBRH01205290">
    <property type="protein sequence ID" value="JAD92605.1"/>
    <property type="molecule type" value="Transcribed_RNA"/>
</dbReference>
<proteinExistence type="predicted"/>